<comment type="caution">
    <text evidence="4">The sequence shown here is derived from an EMBL/GenBank/DDBJ whole genome shotgun (WGS) entry which is preliminary data.</text>
</comment>
<feature type="region of interest" description="Disordered" evidence="1">
    <location>
        <begin position="232"/>
        <end position="280"/>
    </location>
</feature>
<evidence type="ECO:0000259" key="3">
    <source>
        <dbReference type="Pfam" id="PF25485"/>
    </source>
</evidence>
<keyword evidence="2" id="KW-0732">Signal</keyword>
<feature type="domain" description="DUF7908" evidence="3">
    <location>
        <begin position="63"/>
        <end position="190"/>
    </location>
</feature>
<feature type="compositionally biased region" description="Polar residues" evidence="1">
    <location>
        <begin position="271"/>
        <end position="280"/>
    </location>
</feature>
<accession>A0A438NHP2</accession>
<dbReference type="EMBL" id="NAJM01000002">
    <property type="protein sequence ID" value="RVX75244.1"/>
    <property type="molecule type" value="Genomic_DNA"/>
</dbReference>
<dbReference type="Proteomes" id="UP000288859">
    <property type="component" value="Unassembled WGS sequence"/>
</dbReference>
<protein>
    <recommendedName>
        <fullName evidence="3">DUF7908 domain-containing protein</fullName>
    </recommendedName>
</protein>
<feature type="chain" id="PRO_5019332975" description="DUF7908 domain-containing protein" evidence="2">
    <location>
        <begin position="22"/>
        <end position="1103"/>
    </location>
</feature>
<organism evidence="4 5">
    <name type="scientific">Exophiala mesophila</name>
    <name type="common">Black yeast-like fungus</name>
    <dbReference type="NCBI Taxonomy" id="212818"/>
    <lineage>
        <taxon>Eukaryota</taxon>
        <taxon>Fungi</taxon>
        <taxon>Dikarya</taxon>
        <taxon>Ascomycota</taxon>
        <taxon>Pezizomycotina</taxon>
        <taxon>Eurotiomycetes</taxon>
        <taxon>Chaetothyriomycetidae</taxon>
        <taxon>Chaetothyriales</taxon>
        <taxon>Herpotrichiellaceae</taxon>
        <taxon>Exophiala</taxon>
    </lineage>
</organism>
<proteinExistence type="predicted"/>
<feature type="signal peptide" evidence="2">
    <location>
        <begin position="1"/>
        <end position="21"/>
    </location>
</feature>
<evidence type="ECO:0000313" key="4">
    <source>
        <dbReference type="EMBL" id="RVX75244.1"/>
    </source>
</evidence>
<feature type="compositionally biased region" description="Low complexity" evidence="1">
    <location>
        <begin position="39"/>
        <end position="59"/>
    </location>
</feature>
<dbReference type="InterPro" id="IPR057230">
    <property type="entry name" value="DUF7908"/>
</dbReference>
<feature type="region of interest" description="Disordered" evidence="1">
    <location>
        <begin position="384"/>
        <end position="436"/>
    </location>
</feature>
<feature type="compositionally biased region" description="Low complexity" evidence="1">
    <location>
        <begin position="424"/>
        <end position="433"/>
    </location>
</feature>
<evidence type="ECO:0000313" key="5">
    <source>
        <dbReference type="Proteomes" id="UP000288859"/>
    </source>
</evidence>
<evidence type="ECO:0000256" key="1">
    <source>
        <dbReference type="SAM" id="MobiDB-lite"/>
    </source>
</evidence>
<gene>
    <name evidence="4" type="ORF">B0A52_00596</name>
</gene>
<evidence type="ECO:0000256" key="2">
    <source>
        <dbReference type="SAM" id="SignalP"/>
    </source>
</evidence>
<sequence length="1103" mass="115983">MRSLILSSLWLASQLVGSVCAFGTTVSIAVDYCPATTSTTPIDSTPTSTSTSTTLSTPSVEPGEPFYLSFSLNIDLRRDLVRQYLTPNGSTTTNPEDAVAFIITPGGQLMSGRGYLSTSPGVTSQRFQVLSNLLPISTLFTTSETGALQWENSLFADGKASCCFGDGVFVVFDGNLPPGCLDISLDPIPATDIDIFSSTTLSTTFSSATSSRPSTAPSSSTAATASFSLTATTAPTTTNPSATISSDTTIRTSTDPPSTTTPTYVSSTIDSTGTSPNPTASYPPGTVFGSLAYGVPNGCYISSIDSPAVFGPYTTVLFVPVVLQFWASFQVFVMYPVKVIQAQPVVAFLPQPFSTTFLSTSIQSSSSSTTLFSTIESTSTTVASQSTSGHVTSIPSPSTSSSSLTSIEAPTSTSQSPTLPPTSPGTSSQTDPPATTTVVGGTCSTIAPSAALCPNYDHQAINVNRDGYCYEVYCQEGLAGLELEEDSTYAASLKDCISFCTLYNVAIPFGCLGVDYEEASLGQNCRLLSDISGTIPSVTRKAARLIYAGYPAVTDTSSIPSSLTTSSTSGATVSTQSTSLNSESKTSSSGSASASSTSNLGSQSSPSTPTTTNTSNGSSTASSVASVSSTSRSTTFGSITSATTGTATRPTTTSPGATSVASTITTVTSLTAPGATSTTTTSIVTMGTTTSTTTTTTKFANVIAPVAPSRYPLSPLCENGFESRFQGGQLLRAVERSRYYDIECSIDYNEPPNARFPFDLTTNSYVECADACDFGAMQLGGDERNCKAFSWVANTGECWLFNELTTHTLGSTVGIARRPGVHSGRYLYDEYEGLSGPQPGPNLQTYLRDPIPFPVGPIESPFTVPNYPGGTNTFFNGYSSSSHATVLDLSNDYEIEFKIFGRRSSSLVVTANFWFTTTSLTLNPNTQNSWSALSRNDEQNPLQFPTTSLPANALAPFWIDGYALPAGQQGISYRVDQISPGRFGVSVEWYLSHRIGNKLAVHAITTYDTLYEGVWTTYFFNAGDENDQGKSQSVGGQGASASTESFTFCRGEAGCIAPGSKLVFDTNKSNMAEVVTYTADFFDPLTYPVGAWTFNTRPNERPV</sequence>
<dbReference type="AlphaFoldDB" id="A0A438NHP2"/>
<dbReference type="OrthoDB" id="3563678at2759"/>
<feature type="compositionally biased region" description="Low complexity" evidence="1">
    <location>
        <begin position="232"/>
        <end position="270"/>
    </location>
</feature>
<feature type="region of interest" description="Disordered" evidence="1">
    <location>
        <begin position="39"/>
        <end position="60"/>
    </location>
</feature>
<dbReference type="Pfam" id="PF25485">
    <property type="entry name" value="DUF7908"/>
    <property type="match status" value="1"/>
</dbReference>
<dbReference type="VEuPathDB" id="FungiDB:PV10_00078"/>
<feature type="region of interest" description="Disordered" evidence="1">
    <location>
        <begin position="555"/>
        <end position="660"/>
    </location>
</feature>
<feature type="compositionally biased region" description="Low complexity" evidence="1">
    <location>
        <begin position="384"/>
        <end position="417"/>
    </location>
</feature>
<reference evidence="4 5" key="1">
    <citation type="submission" date="2017-03" db="EMBL/GenBank/DDBJ databases">
        <title>Genomes of endolithic fungi from Antarctica.</title>
        <authorList>
            <person name="Coleine C."/>
            <person name="Masonjones S."/>
            <person name="Stajich J.E."/>
        </authorList>
    </citation>
    <scope>NUCLEOTIDE SEQUENCE [LARGE SCALE GENOMIC DNA]</scope>
    <source>
        <strain evidence="4 5">CCFEE 6314</strain>
    </source>
</reference>
<name>A0A438NHP2_EXOME</name>